<accession>A0A5B7DLH6</accession>
<organism evidence="2 3">
    <name type="scientific">Portunus trituberculatus</name>
    <name type="common">Swimming crab</name>
    <name type="synonym">Neptunus trituberculatus</name>
    <dbReference type="NCBI Taxonomy" id="210409"/>
    <lineage>
        <taxon>Eukaryota</taxon>
        <taxon>Metazoa</taxon>
        <taxon>Ecdysozoa</taxon>
        <taxon>Arthropoda</taxon>
        <taxon>Crustacea</taxon>
        <taxon>Multicrustacea</taxon>
        <taxon>Malacostraca</taxon>
        <taxon>Eumalacostraca</taxon>
        <taxon>Eucarida</taxon>
        <taxon>Decapoda</taxon>
        <taxon>Pleocyemata</taxon>
        <taxon>Brachyura</taxon>
        <taxon>Eubrachyura</taxon>
        <taxon>Portunoidea</taxon>
        <taxon>Portunidae</taxon>
        <taxon>Portuninae</taxon>
        <taxon>Portunus</taxon>
    </lineage>
</organism>
<comment type="caution">
    <text evidence="2">The sequence shown here is derived from an EMBL/GenBank/DDBJ whole genome shotgun (WGS) entry which is preliminary data.</text>
</comment>
<evidence type="ECO:0000313" key="3">
    <source>
        <dbReference type="Proteomes" id="UP000324222"/>
    </source>
</evidence>
<feature type="compositionally biased region" description="Polar residues" evidence="1">
    <location>
        <begin position="49"/>
        <end position="62"/>
    </location>
</feature>
<evidence type="ECO:0000313" key="2">
    <source>
        <dbReference type="EMBL" id="MPC22370.1"/>
    </source>
</evidence>
<dbReference type="AlphaFoldDB" id="A0A5B7DLH6"/>
<protein>
    <submittedName>
        <fullName evidence="2">Uncharacterized protein</fullName>
    </submittedName>
</protein>
<keyword evidence="3" id="KW-1185">Reference proteome</keyword>
<name>A0A5B7DLH6_PORTR</name>
<reference evidence="2 3" key="1">
    <citation type="submission" date="2019-05" db="EMBL/GenBank/DDBJ databases">
        <title>Another draft genome of Portunus trituberculatus and its Hox gene families provides insights of decapod evolution.</title>
        <authorList>
            <person name="Jeong J.-H."/>
            <person name="Song I."/>
            <person name="Kim S."/>
            <person name="Choi T."/>
            <person name="Kim D."/>
            <person name="Ryu S."/>
            <person name="Kim W."/>
        </authorList>
    </citation>
    <scope>NUCLEOTIDE SEQUENCE [LARGE SCALE GENOMIC DNA]</scope>
    <source>
        <tissue evidence="2">Muscle</tissue>
    </source>
</reference>
<feature type="region of interest" description="Disordered" evidence="1">
    <location>
        <begin position="33"/>
        <end position="62"/>
    </location>
</feature>
<proteinExistence type="predicted"/>
<gene>
    <name evidence="2" type="ORF">E2C01_015384</name>
</gene>
<dbReference type="Proteomes" id="UP000324222">
    <property type="component" value="Unassembled WGS sequence"/>
</dbReference>
<dbReference type="EMBL" id="VSRR010001080">
    <property type="protein sequence ID" value="MPC22370.1"/>
    <property type="molecule type" value="Genomic_DNA"/>
</dbReference>
<evidence type="ECO:0000256" key="1">
    <source>
        <dbReference type="SAM" id="MobiDB-lite"/>
    </source>
</evidence>
<sequence length="62" mass="6764">MYNTEREVMPGLGGRAASVSVKYSRTAAALRASTMHTYHKRRSRGAQHLGQTRQPTEGSAST</sequence>